<evidence type="ECO:0000313" key="2">
    <source>
        <dbReference type="EMBL" id="PSR94510.1"/>
    </source>
</evidence>
<dbReference type="Proteomes" id="UP000241462">
    <property type="component" value="Unassembled WGS sequence"/>
</dbReference>
<evidence type="ECO:0000313" key="3">
    <source>
        <dbReference type="Proteomes" id="UP000241462"/>
    </source>
</evidence>
<protein>
    <submittedName>
        <fullName evidence="2">Uncharacterized protein</fullName>
    </submittedName>
</protein>
<accession>A0A2T3AFF8</accession>
<sequence>MPSIQPFCRRRSTPVSSVLPLSATTSANRASCRSACPPMAPSMVSRQSGTMSKKDLKTSASSIDNSPDPRWPPQPTLDVVCGGGREPQTHPFPFLRYQHALRPQSRGVRGTNDTMCPGLVTKPSALAPHCCPRSTPTCSFFSLRLRMPNETV</sequence>
<evidence type="ECO:0000256" key="1">
    <source>
        <dbReference type="SAM" id="MobiDB-lite"/>
    </source>
</evidence>
<reference evidence="2 3" key="1">
    <citation type="journal article" date="2018" name="Mycol. Prog.">
        <title>Coniella lustricola, a new species from submerged detritus.</title>
        <authorList>
            <person name="Raudabaugh D.B."/>
            <person name="Iturriaga T."/>
            <person name="Carver A."/>
            <person name="Mondo S."/>
            <person name="Pangilinan J."/>
            <person name="Lipzen A."/>
            <person name="He G."/>
            <person name="Amirebrahimi M."/>
            <person name="Grigoriev I.V."/>
            <person name="Miller A.N."/>
        </authorList>
    </citation>
    <scope>NUCLEOTIDE SEQUENCE [LARGE SCALE GENOMIC DNA]</scope>
    <source>
        <strain evidence="2 3">B22-T-1</strain>
    </source>
</reference>
<dbReference type="EMBL" id="KZ678397">
    <property type="protein sequence ID" value="PSR94510.1"/>
    <property type="molecule type" value="Genomic_DNA"/>
</dbReference>
<dbReference type="InParanoid" id="A0A2T3AFF8"/>
<gene>
    <name evidence="2" type="ORF">BD289DRAFT_135758</name>
</gene>
<feature type="region of interest" description="Disordered" evidence="1">
    <location>
        <begin position="30"/>
        <end position="77"/>
    </location>
</feature>
<organism evidence="2 3">
    <name type="scientific">Coniella lustricola</name>
    <dbReference type="NCBI Taxonomy" id="2025994"/>
    <lineage>
        <taxon>Eukaryota</taxon>
        <taxon>Fungi</taxon>
        <taxon>Dikarya</taxon>
        <taxon>Ascomycota</taxon>
        <taxon>Pezizomycotina</taxon>
        <taxon>Sordariomycetes</taxon>
        <taxon>Sordariomycetidae</taxon>
        <taxon>Diaporthales</taxon>
        <taxon>Schizoparmaceae</taxon>
        <taxon>Coniella</taxon>
    </lineage>
</organism>
<keyword evidence="3" id="KW-1185">Reference proteome</keyword>
<name>A0A2T3AFF8_9PEZI</name>
<dbReference type="AlphaFoldDB" id="A0A2T3AFF8"/>
<proteinExistence type="predicted"/>